<protein>
    <recommendedName>
        <fullName evidence="2">TTF-type domain-containing protein</fullName>
    </recommendedName>
</protein>
<feature type="domain" description="TTF-type" evidence="2">
    <location>
        <begin position="57"/>
        <end position="148"/>
    </location>
</feature>
<dbReference type="AlphaFoldDB" id="A0AAV0XS95"/>
<evidence type="ECO:0000313" key="3">
    <source>
        <dbReference type="EMBL" id="CAI6370206.1"/>
    </source>
</evidence>
<keyword evidence="4" id="KW-1185">Reference proteome</keyword>
<proteinExistence type="predicted"/>
<name>A0AAV0XS95_9HEMI</name>
<dbReference type="SMART" id="SM00597">
    <property type="entry name" value="ZnF_TTF"/>
    <property type="match status" value="1"/>
</dbReference>
<accession>A0AAV0XS95</accession>
<dbReference type="EMBL" id="CARXXK010000251">
    <property type="protein sequence ID" value="CAI6370206.1"/>
    <property type="molecule type" value="Genomic_DNA"/>
</dbReference>
<dbReference type="InterPro" id="IPR006580">
    <property type="entry name" value="Znf_TTF"/>
</dbReference>
<dbReference type="Proteomes" id="UP001160148">
    <property type="component" value="Unassembled WGS sequence"/>
</dbReference>
<evidence type="ECO:0000256" key="1">
    <source>
        <dbReference type="SAM" id="MobiDB-lite"/>
    </source>
</evidence>
<gene>
    <name evidence="3" type="ORF">MEUPH1_LOCUS24352</name>
</gene>
<comment type="caution">
    <text evidence="3">The sequence shown here is derived from an EMBL/GenBank/DDBJ whole genome shotgun (WGS) entry which is preliminary data.</text>
</comment>
<evidence type="ECO:0000313" key="4">
    <source>
        <dbReference type="Proteomes" id="UP001160148"/>
    </source>
</evidence>
<evidence type="ECO:0000259" key="2">
    <source>
        <dbReference type="SMART" id="SM00597"/>
    </source>
</evidence>
<sequence>MKRTIVSYFKATAADSSKNSEEKASSSPSAQLTELDEEENCVIVSSNLLSVKSSALKERHYNIKWEQKYKWLVYNEEKKGAFCKLCQHFMKNDLKVLQKTGGVFITVPFTSYKNALGKNGKLEKHEHSSAHTVSIEMEKIKNNAMKKPIHTQIVQQSESETEKV</sequence>
<reference evidence="3 4" key="1">
    <citation type="submission" date="2023-01" db="EMBL/GenBank/DDBJ databases">
        <authorList>
            <person name="Whitehead M."/>
        </authorList>
    </citation>
    <scope>NUCLEOTIDE SEQUENCE [LARGE SCALE GENOMIC DNA]</scope>
</reference>
<organism evidence="3 4">
    <name type="scientific">Macrosiphum euphorbiae</name>
    <name type="common">potato aphid</name>
    <dbReference type="NCBI Taxonomy" id="13131"/>
    <lineage>
        <taxon>Eukaryota</taxon>
        <taxon>Metazoa</taxon>
        <taxon>Ecdysozoa</taxon>
        <taxon>Arthropoda</taxon>
        <taxon>Hexapoda</taxon>
        <taxon>Insecta</taxon>
        <taxon>Pterygota</taxon>
        <taxon>Neoptera</taxon>
        <taxon>Paraneoptera</taxon>
        <taxon>Hemiptera</taxon>
        <taxon>Sternorrhyncha</taxon>
        <taxon>Aphidomorpha</taxon>
        <taxon>Aphidoidea</taxon>
        <taxon>Aphididae</taxon>
        <taxon>Macrosiphini</taxon>
        <taxon>Macrosiphum</taxon>
    </lineage>
</organism>
<feature type="region of interest" description="Disordered" evidence="1">
    <location>
        <begin position="14"/>
        <end position="33"/>
    </location>
</feature>